<sequence length="422" mass="47911">MSRETVLHAQEQFLSTQFITPNALSKFDFDTYTAALIDQLNKTTVAEFYADNHFISSIIDQYEYTSALRTNFYTISIPGSSSYTNFPTVYPTQANLDQSSFISNGTCSCDVTSNCAYPAGIYNHSMSIVPNEIFLPDASRLFAVTGFKIGCVPQNALLQSTLECLYNQSCLNMFVALTAAITTVAPLNMSSSSRFLLTTTIELMFKNLMLESWEGFTNFSESFRTCAPKACQVRNLVTKIYLQATTLNMFKAIFANVQVGIYSTRLYIILLMTGVFVLIIYTSSETRSQQIIIRNPSSQQFQQLNSKYPSILSCPCTHTSIQRSTFMYNNVSFHPFCTSAFVRDPVWLQYWTMTFFNGTVDRSPPFDWPDFRKTGLKFINYVTTYCDFAMTTVNKMLDIYHAEQFFSAQPLNQMEFNALEGE</sequence>
<comment type="caution">
    <text evidence="2">The sequence shown here is derived from an EMBL/GenBank/DDBJ whole genome shotgun (WGS) entry which is preliminary data.</text>
</comment>
<proteinExistence type="predicted"/>
<protein>
    <recommendedName>
        <fullName evidence="4">Transmembrane protein</fullName>
    </recommendedName>
</protein>
<dbReference type="Proteomes" id="UP000676336">
    <property type="component" value="Unassembled WGS sequence"/>
</dbReference>
<feature type="transmembrane region" description="Helical" evidence="1">
    <location>
        <begin position="266"/>
        <end position="284"/>
    </location>
</feature>
<evidence type="ECO:0000313" key="3">
    <source>
        <dbReference type="Proteomes" id="UP000676336"/>
    </source>
</evidence>
<evidence type="ECO:0008006" key="4">
    <source>
        <dbReference type="Google" id="ProtNLM"/>
    </source>
</evidence>
<keyword evidence="1" id="KW-0812">Transmembrane</keyword>
<evidence type="ECO:0000313" key="2">
    <source>
        <dbReference type="EMBL" id="CAF3855637.1"/>
    </source>
</evidence>
<dbReference type="EMBL" id="CAJOBI010000967">
    <property type="protein sequence ID" value="CAF3855637.1"/>
    <property type="molecule type" value="Genomic_DNA"/>
</dbReference>
<accession>A0A8S2KJY6</accession>
<keyword evidence="1" id="KW-0472">Membrane</keyword>
<dbReference type="AlphaFoldDB" id="A0A8S2KJY6"/>
<reference evidence="2" key="1">
    <citation type="submission" date="2021-02" db="EMBL/GenBank/DDBJ databases">
        <authorList>
            <person name="Nowell W R."/>
        </authorList>
    </citation>
    <scope>NUCLEOTIDE SEQUENCE</scope>
</reference>
<feature type="non-terminal residue" evidence="2">
    <location>
        <position position="1"/>
    </location>
</feature>
<evidence type="ECO:0000256" key="1">
    <source>
        <dbReference type="SAM" id="Phobius"/>
    </source>
</evidence>
<name>A0A8S2KJY6_9BILA</name>
<organism evidence="2 3">
    <name type="scientific">Rotaria magnacalcarata</name>
    <dbReference type="NCBI Taxonomy" id="392030"/>
    <lineage>
        <taxon>Eukaryota</taxon>
        <taxon>Metazoa</taxon>
        <taxon>Spiralia</taxon>
        <taxon>Gnathifera</taxon>
        <taxon>Rotifera</taxon>
        <taxon>Eurotatoria</taxon>
        <taxon>Bdelloidea</taxon>
        <taxon>Philodinida</taxon>
        <taxon>Philodinidae</taxon>
        <taxon>Rotaria</taxon>
    </lineage>
</organism>
<keyword evidence="1" id="KW-1133">Transmembrane helix</keyword>
<gene>
    <name evidence="2" type="ORF">SMN809_LOCUS4268</name>
</gene>